<dbReference type="InterPro" id="IPR041698">
    <property type="entry name" value="Methyltransf_25"/>
</dbReference>
<dbReference type="GO" id="GO:0008168">
    <property type="term" value="F:methyltransferase activity"/>
    <property type="evidence" value="ECO:0007669"/>
    <property type="project" value="UniProtKB-ARBA"/>
</dbReference>
<evidence type="ECO:0000313" key="3">
    <source>
        <dbReference type="Proteomes" id="UP000195105"/>
    </source>
</evidence>
<dbReference type="SUPFAM" id="SSF53335">
    <property type="entry name" value="S-adenosyl-L-methionine-dependent methyltransferases"/>
    <property type="match status" value="1"/>
</dbReference>
<evidence type="ECO:0000259" key="1">
    <source>
        <dbReference type="Pfam" id="PF13649"/>
    </source>
</evidence>
<accession>A0A243S128</accession>
<dbReference type="EMBL" id="NGFN01000131">
    <property type="protein sequence ID" value="OUD01228.1"/>
    <property type="molecule type" value="Genomic_DNA"/>
</dbReference>
<dbReference type="Proteomes" id="UP000195105">
    <property type="component" value="Unassembled WGS sequence"/>
</dbReference>
<reference evidence="2 3" key="1">
    <citation type="submission" date="2017-05" db="EMBL/GenBank/DDBJ databases">
        <title>Biotechnological potential of actinobacteria isolated from South African environments.</title>
        <authorList>
            <person name="Le Roes-Hill M."/>
            <person name="Prins A."/>
            <person name="Durrell K.A."/>
        </authorList>
    </citation>
    <scope>NUCLEOTIDE SEQUENCE [LARGE SCALE GENOMIC DNA]</scope>
    <source>
        <strain evidence="2 3">HMC13</strain>
    </source>
</reference>
<dbReference type="Pfam" id="PF13649">
    <property type="entry name" value="Methyltransf_25"/>
    <property type="match status" value="1"/>
</dbReference>
<evidence type="ECO:0000313" key="2">
    <source>
        <dbReference type="EMBL" id="OUD01228.1"/>
    </source>
</evidence>
<name>A0A243S128_9ACTN</name>
<protein>
    <recommendedName>
        <fullName evidence="1">Methyltransferase domain-containing protein</fullName>
    </recommendedName>
</protein>
<dbReference type="CDD" id="cd02440">
    <property type="entry name" value="AdoMet_MTases"/>
    <property type="match status" value="1"/>
</dbReference>
<dbReference type="Gene3D" id="3.40.50.150">
    <property type="entry name" value="Vaccinia Virus protein VP39"/>
    <property type="match status" value="1"/>
</dbReference>
<sequence>MRRFDQVTADRVADNRRNWDARAPVHSTSDYYDLGEVPAEARFHPREWQQLGSLEGLSVLHLQCHNGVETLAFAQRGARATGLDFSARSLTAAREVAAGAGVQVRFVEADVYDAGEALEGETFDVVYTGRGSLIYLPDLQAWATVVAGLVKPGGLFYLMEYHPLLCALGLAGCGASRSLSEPLELRYDYLGGGEPAWFDTSETYAPSRDGRPVRGATVSHLWAHTVVEVIGALHAAGLTIDPDMVWETDWVNEPRWDGMERVAPGWWRRPDGGVRIPLMYAAGARRPRGA</sequence>
<keyword evidence="3" id="KW-1185">Reference proteome</keyword>
<comment type="caution">
    <text evidence="2">The sequence shown here is derived from an EMBL/GenBank/DDBJ whole genome shotgun (WGS) entry which is preliminary data.</text>
</comment>
<feature type="domain" description="Methyltransferase" evidence="1">
    <location>
        <begin position="59"/>
        <end position="154"/>
    </location>
</feature>
<dbReference type="InterPro" id="IPR029063">
    <property type="entry name" value="SAM-dependent_MTases_sf"/>
</dbReference>
<dbReference type="AlphaFoldDB" id="A0A243S128"/>
<gene>
    <name evidence="2" type="ORF">CA983_21325</name>
</gene>
<dbReference type="RefSeq" id="WP_086602510.1">
    <property type="nucleotide sequence ID" value="NZ_NGFN01000131.1"/>
</dbReference>
<proteinExistence type="predicted"/>
<organism evidence="2 3">
    <name type="scientific">Streptomyces swartbergensis</name>
    <dbReference type="NCBI Taxonomy" id="487165"/>
    <lineage>
        <taxon>Bacteria</taxon>
        <taxon>Bacillati</taxon>
        <taxon>Actinomycetota</taxon>
        <taxon>Actinomycetes</taxon>
        <taxon>Kitasatosporales</taxon>
        <taxon>Streptomycetaceae</taxon>
        <taxon>Streptomyces</taxon>
    </lineage>
</organism>